<keyword evidence="2" id="KW-0456">Lyase</keyword>
<organism evidence="2 3">
    <name type="scientific">Bradyrhizobium commune</name>
    <dbReference type="NCBI Taxonomy" id="83627"/>
    <lineage>
        <taxon>Bacteria</taxon>
        <taxon>Pseudomonadati</taxon>
        <taxon>Pseudomonadota</taxon>
        <taxon>Alphaproteobacteria</taxon>
        <taxon>Hyphomicrobiales</taxon>
        <taxon>Nitrobacteraceae</taxon>
        <taxon>Bradyrhizobium</taxon>
    </lineage>
</organism>
<accession>A0A7S9D410</accession>
<protein>
    <submittedName>
        <fullName evidence="2">Carbon-phosphorus lyase complex subunit PhnI</fullName>
    </submittedName>
</protein>
<dbReference type="KEGG" id="bcou:IC761_30700"/>
<feature type="region of interest" description="Disordered" evidence="1">
    <location>
        <begin position="366"/>
        <end position="394"/>
    </location>
</feature>
<evidence type="ECO:0000256" key="1">
    <source>
        <dbReference type="SAM" id="MobiDB-lite"/>
    </source>
</evidence>
<dbReference type="Proteomes" id="UP000594621">
    <property type="component" value="Chromosome"/>
</dbReference>
<dbReference type="RefSeq" id="WP_195800383.1">
    <property type="nucleotide sequence ID" value="NZ_CP061379.1"/>
</dbReference>
<dbReference type="PIRSF" id="PIRSF007313">
    <property type="entry name" value="PhnI"/>
    <property type="match status" value="1"/>
</dbReference>
<sequence length="394" mass="42706">MITSIKGGEAAIAASHRLLAKRRRGNPAVADIGVNQIREQLSLAVDRVMSEGSLYDPALAALAIKQAEGDLTEAIYLLRAFRTTLARFGYAEPIDTAAMVVRRRIATTHKDVPGGQLLGPTYDYTHRILDVALLGEAGSDDLSDLVDGGDGTNEGDSSDPAPDAVALALTRDCGVLARADLVEEPRSDGEEKVADITRDPVVFPSRRDERLQALARGDEGFLMGLCYSSMRGYGRNHPFVAELRYGDAAVVLTIPELDIPVGIGTLRVTECQTVHLTTGDGSLPPRYTRGYGLVFGHGERKALSMAIVDRSLRSAELGERVAYPAQDDEFVLSHSDSVAASGLVQHLKLPHYVDFQAEMQMLDQMRAEHAARREKPSSETIPELDRTPEVDCAD</sequence>
<evidence type="ECO:0000313" key="2">
    <source>
        <dbReference type="EMBL" id="QPF90800.1"/>
    </source>
</evidence>
<dbReference type="GO" id="GO:0016829">
    <property type="term" value="F:lyase activity"/>
    <property type="evidence" value="ECO:0007669"/>
    <property type="project" value="UniProtKB-KW"/>
</dbReference>
<name>A0A7S9D410_9BRAD</name>
<reference evidence="2 3" key="1">
    <citation type="submission" date="2020-09" db="EMBL/GenBank/DDBJ databases">
        <title>Complete genomes of bradyrhizobia occurring on native shrubby legumes in Australia.</title>
        <authorList>
            <person name="Lafay B."/>
        </authorList>
    </citation>
    <scope>NUCLEOTIDE SEQUENCE [LARGE SCALE GENOMIC DNA]</scope>
    <source>
        <strain evidence="2 3">BDV5040</strain>
    </source>
</reference>
<proteinExistence type="predicted"/>
<dbReference type="GO" id="GO:0019634">
    <property type="term" value="P:organic phosphonate metabolic process"/>
    <property type="evidence" value="ECO:0007669"/>
    <property type="project" value="InterPro"/>
</dbReference>
<gene>
    <name evidence="2" type="ORF">IC761_30700</name>
</gene>
<keyword evidence="3" id="KW-1185">Reference proteome</keyword>
<dbReference type="EMBL" id="CP061379">
    <property type="protein sequence ID" value="QPF90800.1"/>
    <property type="molecule type" value="Genomic_DNA"/>
</dbReference>
<dbReference type="Pfam" id="PF05861">
    <property type="entry name" value="PhnI"/>
    <property type="match status" value="1"/>
</dbReference>
<dbReference type="AlphaFoldDB" id="A0A7S9D410"/>
<evidence type="ECO:0000313" key="3">
    <source>
        <dbReference type="Proteomes" id="UP000594621"/>
    </source>
</evidence>
<dbReference type="InterPro" id="IPR008773">
    <property type="entry name" value="PhnI"/>
</dbReference>